<dbReference type="EMBL" id="JADCNL010000004">
    <property type="protein sequence ID" value="KAG0484687.1"/>
    <property type="molecule type" value="Genomic_DNA"/>
</dbReference>
<keyword evidence="3" id="KW-0472">Membrane</keyword>
<comment type="subcellular location">
    <subcellularLocation>
        <location evidence="1">Membrane</location>
        <topology evidence="1">Multi-pass membrane protein</topology>
    </subcellularLocation>
</comment>
<evidence type="ECO:0000256" key="3">
    <source>
        <dbReference type="ARBA" id="ARBA00023136"/>
    </source>
</evidence>
<dbReference type="Gene3D" id="1.50.40.10">
    <property type="entry name" value="Mitochondrial carrier domain"/>
    <property type="match status" value="1"/>
</dbReference>
<evidence type="ECO:0000313" key="5">
    <source>
        <dbReference type="Proteomes" id="UP000636800"/>
    </source>
</evidence>
<dbReference type="InterPro" id="IPR018108">
    <property type="entry name" value="MCP_transmembrane"/>
</dbReference>
<keyword evidence="5" id="KW-1185">Reference proteome</keyword>
<dbReference type="GO" id="GO:0016020">
    <property type="term" value="C:membrane"/>
    <property type="evidence" value="ECO:0007669"/>
    <property type="project" value="UniProtKB-SubCell"/>
</dbReference>
<name>A0A835V431_VANPL</name>
<sequence length="156" mass="17158">MEVDSTPIPTVRVIRLFSHATGFAADRGRSLSIQASCRPGGQSSLIDCEQGKSLIRSNKHNTKKSRLQLSWSSNKLRKEAFFVNPFIYGSTIFTETNKVTNNNLAVTRGGGLRGFFAGVCPRVGRAGPSVGIVVSFYEVVKYALHRRHQSSQDRIG</sequence>
<dbReference type="OrthoDB" id="525027at2759"/>
<reference evidence="4 5" key="1">
    <citation type="journal article" date="2020" name="Nat. Food">
        <title>A phased Vanilla planifolia genome enables genetic improvement of flavour and production.</title>
        <authorList>
            <person name="Hasing T."/>
            <person name="Tang H."/>
            <person name="Brym M."/>
            <person name="Khazi F."/>
            <person name="Huang T."/>
            <person name="Chambers A.H."/>
        </authorList>
    </citation>
    <scope>NUCLEOTIDE SEQUENCE [LARGE SCALE GENOMIC DNA]</scope>
    <source>
        <tissue evidence="4">Leaf</tissue>
    </source>
</reference>
<evidence type="ECO:0000256" key="1">
    <source>
        <dbReference type="ARBA" id="ARBA00004141"/>
    </source>
</evidence>
<comment type="caution">
    <text evidence="4">The sequence shown here is derived from an EMBL/GenBank/DDBJ whole genome shotgun (WGS) entry which is preliminary data.</text>
</comment>
<accession>A0A835V431</accession>
<dbReference type="SUPFAM" id="SSF103506">
    <property type="entry name" value="Mitochondrial carrier"/>
    <property type="match status" value="1"/>
</dbReference>
<organism evidence="4 5">
    <name type="scientific">Vanilla planifolia</name>
    <name type="common">Vanilla</name>
    <dbReference type="NCBI Taxonomy" id="51239"/>
    <lineage>
        <taxon>Eukaryota</taxon>
        <taxon>Viridiplantae</taxon>
        <taxon>Streptophyta</taxon>
        <taxon>Embryophyta</taxon>
        <taxon>Tracheophyta</taxon>
        <taxon>Spermatophyta</taxon>
        <taxon>Magnoliopsida</taxon>
        <taxon>Liliopsida</taxon>
        <taxon>Asparagales</taxon>
        <taxon>Orchidaceae</taxon>
        <taxon>Vanilloideae</taxon>
        <taxon>Vanilleae</taxon>
        <taxon>Vanilla</taxon>
    </lineage>
</organism>
<proteinExistence type="predicted"/>
<keyword evidence="2" id="KW-0812">Transmembrane</keyword>
<dbReference type="Proteomes" id="UP000636800">
    <property type="component" value="Unassembled WGS sequence"/>
</dbReference>
<dbReference type="AlphaFoldDB" id="A0A835V431"/>
<protein>
    <submittedName>
        <fullName evidence="4">Uncharacterized protein</fullName>
    </submittedName>
</protein>
<evidence type="ECO:0000313" key="4">
    <source>
        <dbReference type="EMBL" id="KAG0484687.1"/>
    </source>
</evidence>
<evidence type="ECO:0000256" key="2">
    <source>
        <dbReference type="ARBA" id="ARBA00022692"/>
    </source>
</evidence>
<gene>
    <name evidence="4" type="ORF">HPP92_008766</name>
</gene>
<dbReference type="Pfam" id="PF00153">
    <property type="entry name" value="Mito_carr"/>
    <property type="match status" value="1"/>
</dbReference>
<dbReference type="InterPro" id="IPR023395">
    <property type="entry name" value="MCP_dom_sf"/>
</dbReference>